<evidence type="ECO:0000256" key="6">
    <source>
        <dbReference type="ARBA" id="ARBA00023251"/>
    </source>
</evidence>
<keyword evidence="9" id="KW-1185">Reference proteome</keyword>
<dbReference type="Pfam" id="PF00005">
    <property type="entry name" value="ABC_tran"/>
    <property type="match status" value="1"/>
</dbReference>
<dbReference type="InterPro" id="IPR050763">
    <property type="entry name" value="ABC_transporter_ATP-binding"/>
</dbReference>
<keyword evidence="3" id="KW-0813">Transport</keyword>
<protein>
    <submittedName>
        <fullName evidence="8">ABC transporter ATP-binding protein</fullName>
    </submittedName>
</protein>
<sequence length="240" mass="25664">MSVALALRAVTRSLRARRVLSGLDLVVHLGECHALAGLNGAGKTTALRIALGMLRPDSGTVEVLGRKTPSASHDIWRSVGHLVETPFSYPELTARQNIIASAILHGHDPAALASGIAELAGRLGLTDWLDVPARRLSLGTRQKVGLVAAMAHRPRLLILDEPTNALDPLAIAGLRGLITDLTHDGTAVLVTSHHFDELARIAHRVDVLHAGHVVDSLRPDGPDLEARFFETVLAAEKQTR</sequence>
<evidence type="ECO:0000256" key="2">
    <source>
        <dbReference type="ARBA" id="ARBA00005417"/>
    </source>
</evidence>
<keyword evidence="6" id="KW-0046">Antibiotic resistance</keyword>
<comment type="similarity">
    <text evidence="2">Belongs to the ABC transporter superfamily.</text>
</comment>
<organism evidence="8 9">
    <name type="scientific">Arachnia rubra</name>
    <dbReference type="NCBI Taxonomy" id="1547448"/>
    <lineage>
        <taxon>Bacteria</taxon>
        <taxon>Bacillati</taxon>
        <taxon>Actinomycetota</taxon>
        <taxon>Actinomycetes</taxon>
        <taxon>Propionibacteriales</taxon>
        <taxon>Propionibacteriaceae</taxon>
        <taxon>Arachnia</taxon>
    </lineage>
</organism>
<evidence type="ECO:0000256" key="1">
    <source>
        <dbReference type="ARBA" id="ARBA00004202"/>
    </source>
</evidence>
<dbReference type="EMBL" id="CP072384">
    <property type="protein sequence ID" value="QUC08846.1"/>
    <property type="molecule type" value="Genomic_DNA"/>
</dbReference>
<dbReference type="CDD" id="cd03230">
    <property type="entry name" value="ABC_DR_subfamily_A"/>
    <property type="match status" value="1"/>
</dbReference>
<evidence type="ECO:0000256" key="3">
    <source>
        <dbReference type="ARBA" id="ARBA00022448"/>
    </source>
</evidence>
<dbReference type="InterPro" id="IPR003439">
    <property type="entry name" value="ABC_transporter-like_ATP-bd"/>
</dbReference>
<dbReference type="RefSeq" id="WP_212325453.1">
    <property type="nucleotide sequence ID" value="NZ_AP024463.1"/>
</dbReference>
<evidence type="ECO:0000313" key="9">
    <source>
        <dbReference type="Proteomes" id="UP000678513"/>
    </source>
</evidence>
<dbReference type="Proteomes" id="UP000678513">
    <property type="component" value="Chromosome"/>
</dbReference>
<dbReference type="PANTHER" id="PTHR42711">
    <property type="entry name" value="ABC TRANSPORTER ATP-BINDING PROTEIN"/>
    <property type="match status" value="1"/>
</dbReference>
<dbReference type="SUPFAM" id="SSF52540">
    <property type="entry name" value="P-loop containing nucleoside triphosphate hydrolases"/>
    <property type="match status" value="1"/>
</dbReference>
<name>A0ABX7Y7Q3_9ACTN</name>
<dbReference type="PROSITE" id="PS50893">
    <property type="entry name" value="ABC_TRANSPORTER_2"/>
    <property type="match status" value="1"/>
</dbReference>
<dbReference type="GO" id="GO:0005524">
    <property type="term" value="F:ATP binding"/>
    <property type="evidence" value="ECO:0007669"/>
    <property type="project" value="UniProtKB-KW"/>
</dbReference>
<evidence type="ECO:0000313" key="8">
    <source>
        <dbReference type="EMBL" id="QUC08846.1"/>
    </source>
</evidence>
<dbReference type="InterPro" id="IPR027417">
    <property type="entry name" value="P-loop_NTPase"/>
</dbReference>
<accession>A0ABX7Y7Q3</accession>
<keyword evidence="5 8" id="KW-0067">ATP-binding</keyword>
<comment type="subcellular location">
    <subcellularLocation>
        <location evidence="1">Cell membrane</location>
        <topology evidence="1">Peripheral membrane protein</topology>
    </subcellularLocation>
</comment>
<proteinExistence type="inferred from homology"/>
<evidence type="ECO:0000259" key="7">
    <source>
        <dbReference type="PROSITE" id="PS50893"/>
    </source>
</evidence>
<keyword evidence="4" id="KW-0547">Nucleotide-binding</keyword>
<dbReference type="InterPro" id="IPR003593">
    <property type="entry name" value="AAA+_ATPase"/>
</dbReference>
<reference evidence="8 9" key="1">
    <citation type="submission" date="2021-03" db="EMBL/GenBank/DDBJ databases">
        <title>Human Oral Microbial Genomes.</title>
        <authorList>
            <person name="Johnston C.D."/>
            <person name="Chen T."/>
            <person name="Dewhirst F.E."/>
        </authorList>
    </citation>
    <scope>NUCLEOTIDE SEQUENCE [LARGE SCALE GENOMIC DNA]</scope>
    <source>
        <strain evidence="8 9">DSMZ 100122</strain>
    </source>
</reference>
<evidence type="ECO:0000256" key="4">
    <source>
        <dbReference type="ARBA" id="ARBA00022741"/>
    </source>
</evidence>
<feature type="domain" description="ABC transporter" evidence="7">
    <location>
        <begin position="5"/>
        <end position="235"/>
    </location>
</feature>
<dbReference type="PANTHER" id="PTHR42711:SF5">
    <property type="entry name" value="ABC TRANSPORTER ATP-BINDING PROTEIN NATA"/>
    <property type="match status" value="1"/>
</dbReference>
<dbReference type="Gene3D" id="3.40.50.300">
    <property type="entry name" value="P-loop containing nucleotide triphosphate hydrolases"/>
    <property type="match status" value="1"/>
</dbReference>
<dbReference type="SMART" id="SM00382">
    <property type="entry name" value="AAA"/>
    <property type="match status" value="1"/>
</dbReference>
<evidence type="ECO:0000256" key="5">
    <source>
        <dbReference type="ARBA" id="ARBA00022840"/>
    </source>
</evidence>
<gene>
    <name evidence="8" type="ORF">J5A65_03685</name>
</gene>